<keyword evidence="1" id="KW-0040">ANK repeat</keyword>
<proteinExistence type="predicted"/>
<dbReference type="InterPro" id="IPR002110">
    <property type="entry name" value="Ankyrin_rpt"/>
</dbReference>
<dbReference type="Gene3D" id="1.25.40.20">
    <property type="entry name" value="Ankyrin repeat-containing domain"/>
    <property type="match status" value="1"/>
</dbReference>
<feature type="repeat" description="ANK" evidence="1">
    <location>
        <begin position="96"/>
        <end position="128"/>
    </location>
</feature>
<dbReference type="PROSITE" id="PS50297">
    <property type="entry name" value="ANK_REP_REGION"/>
    <property type="match status" value="1"/>
</dbReference>
<dbReference type="Proteomes" id="UP001408356">
    <property type="component" value="Unassembled WGS sequence"/>
</dbReference>
<evidence type="ECO:0000313" key="2">
    <source>
        <dbReference type="EMBL" id="KAK9413640.1"/>
    </source>
</evidence>
<dbReference type="SUPFAM" id="SSF48403">
    <property type="entry name" value="Ankyrin repeat"/>
    <property type="match status" value="1"/>
</dbReference>
<dbReference type="EMBL" id="JARVKF010000436">
    <property type="protein sequence ID" value="KAK9413640.1"/>
    <property type="molecule type" value="Genomic_DNA"/>
</dbReference>
<accession>A0ABR2UGP5</accession>
<reference evidence="2 3" key="1">
    <citation type="journal article" date="2024" name="J. Plant Pathol.">
        <title>Sequence and assembly of the genome of Seiridium unicorne, isolate CBS 538.82, causal agent of cypress canker disease.</title>
        <authorList>
            <person name="Scali E."/>
            <person name="Rocca G.D."/>
            <person name="Danti R."/>
            <person name="Garbelotto M."/>
            <person name="Barberini S."/>
            <person name="Baroncelli R."/>
            <person name="Emiliani G."/>
        </authorList>
    </citation>
    <scope>NUCLEOTIDE SEQUENCE [LARGE SCALE GENOMIC DNA]</scope>
    <source>
        <strain evidence="2 3">BM-138-508</strain>
    </source>
</reference>
<dbReference type="SMART" id="SM00248">
    <property type="entry name" value="ANK"/>
    <property type="match status" value="2"/>
</dbReference>
<evidence type="ECO:0000313" key="3">
    <source>
        <dbReference type="Proteomes" id="UP001408356"/>
    </source>
</evidence>
<name>A0ABR2UGP5_9PEZI</name>
<gene>
    <name evidence="2" type="ORF">SUNI508_11721</name>
</gene>
<sequence length="230" mass="25819">MAESKDSIHRLGYDVLMIIADHLHRRDVNSLTQTSKHLKSQFLRRLYRDDVLQDNDALKWAVRNGKIDTIASWIELGGADVNEAFHVAATGRHYASSETPLALAIRRCQRPCVKYLLTRGADANGQVEGRTERDPSDWMFLCHPVESVLWKTWYIDEKIDGNHGDAEDMMGILEDLLHHGADPARVTGDLIENLGICAEDQETPTLSRALALIKAAHVRTPVEDEEDAGE</sequence>
<dbReference type="InterPro" id="IPR036770">
    <property type="entry name" value="Ankyrin_rpt-contain_sf"/>
</dbReference>
<organism evidence="2 3">
    <name type="scientific">Seiridium unicorne</name>
    <dbReference type="NCBI Taxonomy" id="138068"/>
    <lineage>
        <taxon>Eukaryota</taxon>
        <taxon>Fungi</taxon>
        <taxon>Dikarya</taxon>
        <taxon>Ascomycota</taxon>
        <taxon>Pezizomycotina</taxon>
        <taxon>Sordariomycetes</taxon>
        <taxon>Xylariomycetidae</taxon>
        <taxon>Amphisphaeriales</taxon>
        <taxon>Sporocadaceae</taxon>
        <taxon>Seiridium</taxon>
    </lineage>
</organism>
<keyword evidence="3" id="KW-1185">Reference proteome</keyword>
<evidence type="ECO:0000256" key="1">
    <source>
        <dbReference type="PROSITE-ProRule" id="PRU00023"/>
    </source>
</evidence>
<comment type="caution">
    <text evidence="2">The sequence shown here is derived from an EMBL/GenBank/DDBJ whole genome shotgun (WGS) entry which is preliminary data.</text>
</comment>
<dbReference type="Pfam" id="PF00023">
    <property type="entry name" value="Ank"/>
    <property type="match status" value="1"/>
</dbReference>
<evidence type="ECO:0008006" key="4">
    <source>
        <dbReference type="Google" id="ProtNLM"/>
    </source>
</evidence>
<dbReference type="PROSITE" id="PS50088">
    <property type="entry name" value="ANK_REPEAT"/>
    <property type="match status" value="1"/>
</dbReference>
<protein>
    <recommendedName>
        <fullName evidence="4">Ankyrin repeat protein</fullName>
    </recommendedName>
</protein>